<dbReference type="PANTHER" id="PTHR23522">
    <property type="entry name" value="BLL5896 PROTEIN"/>
    <property type="match status" value="1"/>
</dbReference>
<feature type="transmembrane region" description="Helical" evidence="7">
    <location>
        <begin position="157"/>
        <end position="176"/>
    </location>
</feature>
<evidence type="ECO:0000256" key="3">
    <source>
        <dbReference type="ARBA" id="ARBA00022475"/>
    </source>
</evidence>
<feature type="transmembrane region" description="Helical" evidence="7">
    <location>
        <begin position="12"/>
        <end position="31"/>
    </location>
</feature>
<accession>A0A8J7W7Q8</accession>
<feature type="transmembrane region" description="Helical" evidence="7">
    <location>
        <begin position="403"/>
        <end position="424"/>
    </location>
</feature>
<keyword evidence="6 7" id="KW-0472">Membrane</keyword>
<keyword evidence="2" id="KW-0813">Transport</keyword>
<gene>
    <name evidence="9" type="ORF">KCX82_21380</name>
</gene>
<evidence type="ECO:0000259" key="8">
    <source>
        <dbReference type="Pfam" id="PF12832"/>
    </source>
</evidence>
<dbReference type="SUPFAM" id="SSF103473">
    <property type="entry name" value="MFS general substrate transporter"/>
    <property type="match status" value="1"/>
</dbReference>
<organism evidence="9 10">
    <name type="scientific">Sinanaerobacter chloroacetimidivorans</name>
    <dbReference type="NCBI Taxonomy" id="2818044"/>
    <lineage>
        <taxon>Bacteria</taxon>
        <taxon>Bacillati</taxon>
        <taxon>Bacillota</taxon>
        <taxon>Clostridia</taxon>
        <taxon>Peptostreptococcales</taxon>
        <taxon>Anaerovoracaceae</taxon>
        <taxon>Sinanaerobacter</taxon>
    </lineage>
</organism>
<protein>
    <submittedName>
        <fullName evidence="9">MFS transporter</fullName>
    </submittedName>
</protein>
<feature type="domain" description="Major facilitator superfamily associated" evidence="8">
    <location>
        <begin position="10"/>
        <end position="406"/>
    </location>
</feature>
<dbReference type="PANTHER" id="PTHR23522:SF4">
    <property type="entry name" value="NUCLEOSIDE PERMEASE NUPG-RELATED"/>
    <property type="match status" value="1"/>
</dbReference>
<name>A0A8J7W7Q8_9FIRM</name>
<comment type="subcellular location">
    <subcellularLocation>
        <location evidence="1">Cell membrane</location>
        <topology evidence="1">Multi-pass membrane protein</topology>
    </subcellularLocation>
</comment>
<feature type="transmembrane region" description="Helical" evidence="7">
    <location>
        <begin position="313"/>
        <end position="330"/>
    </location>
</feature>
<evidence type="ECO:0000256" key="6">
    <source>
        <dbReference type="ARBA" id="ARBA00023136"/>
    </source>
</evidence>
<feature type="transmembrane region" description="Helical" evidence="7">
    <location>
        <begin position="43"/>
        <end position="63"/>
    </location>
</feature>
<dbReference type="InterPro" id="IPR024989">
    <property type="entry name" value="MFS_assoc_dom"/>
</dbReference>
<dbReference type="EMBL" id="JAGSND010000028">
    <property type="protein sequence ID" value="MBR0600425.1"/>
    <property type="molecule type" value="Genomic_DNA"/>
</dbReference>
<feature type="transmembrane region" description="Helical" evidence="7">
    <location>
        <begin position="368"/>
        <end position="391"/>
    </location>
</feature>
<feature type="transmembrane region" description="Helical" evidence="7">
    <location>
        <begin position="135"/>
        <end position="151"/>
    </location>
</feature>
<keyword evidence="5 7" id="KW-1133">Transmembrane helix</keyword>
<evidence type="ECO:0000313" key="9">
    <source>
        <dbReference type="EMBL" id="MBR0600425.1"/>
    </source>
</evidence>
<feature type="transmembrane region" description="Helical" evidence="7">
    <location>
        <begin position="248"/>
        <end position="268"/>
    </location>
</feature>
<reference evidence="9" key="1">
    <citation type="submission" date="2021-04" db="EMBL/GenBank/DDBJ databases">
        <title>Sinoanaerobacter chloroacetimidivorans sp. nov., an obligate anaerobic bacterium isolated from anaerobic sludge.</title>
        <authorList>
            <person name="Bao Y."/>
        </authorList>
    </citation>
    <scope>NUCLEOTIDE SEQUENCE</scope>
    <source>
        <strain evidence="9">BAD-6</strain>
    </source>
</reference>
<dbReference type="InterPro" id="IPR036259">
    <property type="entry name" value="MFS_trans_sf"/>
</dbReference>
<evidence type="ECO:0000256" key="7">
    <source>
        <dbReference type="SAM" id="Phobius"/>
    </source>
</evidence>
<keyword evidence="10" id="KW-1185">Reference proteome</keyword>
<dbReference type="RefSeq" id="WP_227020542.1">
    <property type="nucleotide sequence ID" value="NZ_JAGSND010000028.1"/>
</dbReference>
<feature type="transmembrane region" description="Helical" evidence="7">
    <location>
        <begin position="100"/>
        <end position="123"/>
    </location>
</feature>
<proteinExistence type="predicted"/>
<comment type="caution">
    <text evidence="9">The sequence shown here is derived from an EMBL/GenBank/DDBJ whole genome shotgun (WGS) entry which is preliminary data.</text>
</comment>
<dbReference type="Gene3D" id="1.20.1250.20">
    <property type="entry name" value="MFS general substrate transporter like domains"/>
    <property type="match status" value="2"/>
</dbReference>
<keyword evidence="3" id="KW-1003">Cell membrane</keyword>
<sequence length="439" mass="48439">MNIEKNRKEYYSYVGIYTFIFAAIGILYPLIGQYLAEIGFTGVQIGIITASATAVGIGASPFWGCQYHNRNNSIGVILFLCGTVTFLVLAFIFIKHFLVFLLLYAVFAFFQIPIIPLSDAMTLEARAPYGAVRKWGAIGFAAGVFFAGQIAEATNLVVIFPLCAASFFMAGLIFFWKRRKKGRIGVGNNAELKKSGINNNEESETSGDSDANAKNESYGYAAESYCSCEKTPEKKRTGYAVLFQNKKLMALMLSAFFICGTNVAHNTYFGFLYKEVGGSIAGIGIALLLMCLSEAPFMAWVDRLSKKFTLERLILITMIMSAMRFFWFSTGPSPELLIGTFFLQGIINGIVIVDLIQYVAKLVDPIMIGMAMTLYQSLSANCSTILCQLIGGSILDHFGGAKVYLFFGIYNTIGVILYVAFGLYKSGEKKYKKEVDRLD</sequence>
<evidence type="ECO:0000256" key="1">
    <source>
        <dbReference type="ARBA" id="ARBA00004651"/>
    </source>
</evidence>
<evidence type="ECO:0000256" key="5">
    <source>
        <dbReference type="ARBA" id="ARBA00022989"/>
    </source>
</evidence>
<dbReference type="AlphaFoldDB" id="A0A8J7W7Q8"/>
<feature type="transmembrane region" description="Helical" evidence="7">
    <location>
        <begin position="75"/>
        <end position="94"/>
    </location>
</feature>
<feature type="transmembrane region" description="Helical" evidence="7">
    <location>
        <begin position="280"/>
        <end position="301"/>
    </location>
</feature>
<keyword evidence="4 7" id="KW-0812">Transmembrane</keyword>
<reference evidence="9" key="2">
    <citation type="submission" date="2021-04" db="EMBL/GenBank/DDBJ databases">
        <authorList>
            <person name="Liu J."/>
        </authorList>
    </citation>
    <scope>NUCLEOTIDE SEQUENCE</scope>
    <source>
        <strain evidence="9">BAD-6</strain>
    </source>
</reference>
<dbReference type="Proteomes" id="UP000675664">
    <property type="component" value="Unassembled WGS sequence"/>
</dbReference>
<dbReference type="GO" id="GO:0005886">
    <property type="term" value="C:plasma membrane"/>
    <property type="evidence" value="ECO:0007669"/>
    <property type="project" value="UniProtKB-SubCell"/>
</dbReference>
<feature type="transmembrane region" description="Helical" evidence="7">
    <location>
        <begin position="336"/>
        <end position="356"/>
    </location>
</feature>
<dbReference type="Pfam" id="PF12832">
    <property type="entry name" value="MFS_1_like"/>
    <property type="match status" value="1"/>
</dbReference>
<evidence type="ECO:0000256" key="2">
    <source>
        <dbReference type="ARBA" id="ARBA00022448"/>
    </source>
</evidence>
<evidence type="ECO:0000256" key="4">
    <source>
        <dbReference type="ARBA" id="ARBA00022692"/>
    </source>
</evidence>
<evidence type="ECO:0000313" key="10">
    <source>
        <dbReference type="Proteomes" id="UP000675664"/>
    </source>
</evidence>